<feature type="domain" description="Cadherin" evidence="22">
    <location>
        <begin position="1099"/>
        <end position="1210"/>
    </location>
</feature>
<reference evidence="24" key="2">
    <citation type="submission" date="2025-08" db="UniProtKB">
        <authorList>
            <consortium name="RefSeq"/>
        </authorList>
    </citation>
    <scope>IDENTIFICATION</scope>
    <source>
        <strain evidence="24">S238N-H82</strain>
        <tissue evidence="24">Testes</tissue>
    </source>
</reference>
<dbReference type="Pfam" id="PF00008">
    <property type="entry name" value="EGF"/>
    <property type="match status" value="2"/>
</dbReference>
<dbReference type="FunFam" id="2.60.40.60:FF:000119">
    <property type="entry name" value="neural-cadherin isoform X1"/>
    <property type="match status" value="1"/>
</dbReference>
<evidence type="ECO:0000256" key="17">
    <source>
        <dbReference type="RuleBase" id="RU004357"/>
    </source>
</evidence>
<feature type="domain" description="Cadherin" evidence="22">
    <location>
        <begin position="999"/>
        <end position="1098"/>
    </location>
</feature>
<dbReference type="GO" id="GO:0005912">
    <property type="term" value="C:adherens junction"/>
    <property type="evidence" value="ECO:0000318"/>
    <property type="project" value="GO_Central"/>
</dbReference>
<feature type="disulfide bond" evidence="15">
    <location>
        <begin position="2738"/>
        <end position="2747"/>
    </location>
</feature>
<feature type="domain" description="Cadherin" evidence="22">
    <location>
        <begin position="1331"/>
        <end position="1432"/>
    </location>
</feature>
<dbReference type="SMART" id="SM00179">
    <property type="entry name" value="EGF_CA"/>
    <property type="match status" value="3"/>
</dbReference>
<feature type="domain" description="Cadherin" evidence="22">
    <location>
        <begin position="1756"/>
        <end position="1861"/>
    </location>
</feature>
<dbReference type="SUPFAM" id="SSF49899">
    <property type="entry name" value="Concanavalin A-like lectins/glucanases"/>
    <property type="match status" value="2"/>
</dbReference>
<dbReference type="InterPro" id="IPR020894">
    <property type="entry name" value="Cadherin_CS"/>
</dbReference>
<dbReference type="PROSITE" id="PS00022">
    <property type="entry name" value="EGF_1"/>
    <property type="match status" value="3"/>
</dbReference>
<dbReference type="FunFam" id="2.60.40.60:FF:000157">
    <property type="entry name" value="Neural-cadherin"/>
    <property type="match status" value="1"/>
</dbReference>
<evidence type="ECO:0000256" key="12">
    <source>
        <dbReference type="ARBA" id="ARBA00023157"/>
    </source>
</evidence>
<evidence type="ECO:0000256" key="19">
    <source>
        <dbReference type="SAM" id="Phobius"/>
    </source>
</evidence>
<feature type="disulfide bond" evidence="15">
    <location>
        <begin position="2493"/>
        <end position="2502"/>
    </location>
</feature>
<feature type="domain" description="EGF-like" evidence="21">
    <location>
        <begin position="2713"/>
        <end position="2748"/>
    </location>
</feature>
<feature type="domain" description="EGF-like" evidence="21">
    <location>
        <begin position="2463"/>
        <end position="2503"/>
    </location>
</feature>
<feature type="region of interest" description="Disordered" evidence="18">
    <location>
        <begin position="2814"/>
        <end position="2929"/>
    </location>
</feature>
<keyword evidence="5" id="KW-0479">Metal-binding</keyword>
<feature type="domain" description="Cadherin" evidence="22">
    <location>
        <begin position="1861"/>
        <end position="1970"/>
    </location>
</feature>
<dbReference type="Proteomes" id="UP000001554">
    <property type="component" value="Chromosome 6"/>
</dbReference>
<name>A0A9J7LDM4_BRAFL</name>
<keyword evidence="8 14" id="KW-0106">Calcium</keyword>
<dbReference type="OMA" id="PYHTSQK"/>
<dbReference type="InterPro" id="IPR013320">
    <property type="entry name" value="ConA-like_dom_sf"/>
</dbReference>
<dbReference type="Gene3D" id="2.60.40.60">
    <property type="entry name" value="Cadherins"/>
    <property type="match status" value="17"/>
</dbReference>
<keyword evidence="13" id="KW-0325">Glycoprotein</keyword>
<keyword evidence="11 19" id="KW-0472">Membrane</keyword>
<evidence type="ECO:0000256" key="10">
    <source>
        <dbReference type="ARBA" id="ARBA00022989"/>
    </source>
</evidence>
<feature type="domain" description="Cadherin" evidence="22">
    <location>
        <begin position="1540"/>
        <end position="1649"/>
    </location>
</feature>
<dbReference type="InterPro" id="IPR015919">
    <property type="entry name" value="Cadherin-like_sf"/>
</dbReference>
<dbReference type="KEGG" id="bfo:118418444"/>
<dbReference type="Pfam" id="PF02210">
    <property type="entry name" value="Laminin_G_2"/>
    <property type="match status" value="2"/>
</dbReference>
<dbReference type="GeneID" id="118418444"/>
<dbReference type="SMART" id="SM00112">
    <property type="entry name" value="CA"/>
    <property type="match status" value="17"/>
</dbReference>
<dbReference type="FunFam" id="2.10.25.10:FF:000095">
    <property type="entry name" value="Notch, isoform B"/>
    <property type="match status" value="1"/>
</dbReference>
<keyword evidence="9 16" id="KW-0130">Cell adhesion</keyword>
<dbReference type="PRINTS" id="PR00205">
    <property type="entry name" value="CADHERIN"/>
</dbReference>
<evidence type="ECO:0000256" key="13">
    <source>
        <dbReference type="ARBA" id="ARBA00023180"/>
    </source>
</evidence>
<feature type="domain" description="Cadherin" evidence="22">
    <location>
        <begin position="1433"/>
        <end position="1539"/>
    </location>
</feature>
<dbReference type="PROSITE" id="PS50025">
    <property type="entry name" value="LAM_G_DOMAIN"/>
    <property type="match status" value="2"/>
</dbReference>
<keyword evidence="3 15" id="KW-0245">EGF-like domain</keyword>
<dbReference type="InterPro" id="IPR001881">
    <property type="entry name" value="EGF-like_Ca-bd_dom"/>
</dbReference>
<evidence type="ECO:0000256" key="16">
    <source>
        <dbReference type="RuleBase" id="RU003318"/>
    </source>
</evidence>
<dbReference type="InterPro" id="IPR000152">
    <property type="entry name" value="EGF-type_Asp/Asn_hydroxyl_site"/>
</dbReference>
<evidence type="ECO:0000313" key="23">
    <source>
        <dbReference type="Proteomes" id="UP000001554"/>
    </source>
</evidence>
<comment type="subcellular location">
    <subcellularLocation>
        <location evidence="1 16">Cell membrane</location>
        <topology evidence="1 16">Single-pass type I membrane protein</topology>
    </subcellularLocation>
</comment>
<feature type="domain" description="Cadherin" evidence="22">
    <location>
        <begin position="139"/>
        <end position="267"/>
    </location>
</feature>
<feature type="domain" description="Cadherin" evidence="22">
    <location>
        <begin position="694"/>
        <end position="787"/>
    </location>
</feature>
<feature type="domain" description="Cadherin" evidence="22">
    <location>
        <begin position="1650"/>
        <end position="1755"/>
    </location>
</feature>
<evidence type="ECO:0000256" key="8">
    <source>
        <dbReference type="ARBA" id="ARBA00022837"/>
    </source>
</evidence>
<evidence type="ECO:0000256" key="3">
    <source>
        <dbReference type="ARBA" id="ARBA00022536"/>
    </source>
</evidence>
<gene>
    <name evidence="24" type="primary">LOC118418444</name>
</gene>
<evidence type="ECO:0000259" key="21">
    <source>
        <dbReference type="PROSITE" id="PS50026"/>
    </source>
</evidence>
<feature type="transmembrane region" description="Helical" evidence="19">
    <location>
        <begin position="2757"/>
        <end position="2788"/>
    </location>
</feature>
<feature type="disulfide bond" evidence="15">
    <location>
        <begin position="2249"/>
        <end position="2258"/>
    </location>
</feature>
<dbReference type="CDD" id="cd00054">
    <property type="entry name" value="EGF_CA"/>
    <property type="match status" value="3"/>
</dbReference>
<dbReference type="InterPro" id="IPR000742">
    <property type="entry name" value="EGF"/>
</dbReference>
<feature type="domain" description="Laminin G" evidence="20">
    <location>
        <begin position="2260"/>
        <end position="2460"/>
    </location>
</feature>
<evidence type="ECO:0000259" key="22">
    <source>
        <dbReference type="PROSITE" id="PS50268"/>
    </source>
</evidence>
<comment type="caution">
    <text evidence="15">Lacks conserved residue(s) required for the propagation of feature annotation.</text>
</comment>
<dbReference type="InterPro" id="IPR039808">
    <property type="entry name" value="Cadherin"/>
</dbReference>
<dbReference type="FunFam" id="2.60.120.200:FF:000040">
    <property type="entry name" value="neural-cadherin isoform X1"/>
    <property type="match status" value="1"/>
</dbReference>
<dbReference type="Gene3D" id="2.60.120.200">
    <property type="match status" value="2"/>
</dbReference>
<dbReference type="SMART" id="SM00282">
    <property type="entry name" value="LamG"/>
    <property type="match status" value="2"/>
</dbReference>
<dbReference type="Gene3D" id="2.10.25.10">
    <property type="entry name" value="Laminin"/>
    <property type="match status" value="3"/>
</dbReference>
<dbReference type="Gene3D" id="4.10.900.10">
    <property type="entry name" value="TCF3-CBD (Catenin binding domain)"/>
    <property type="match status" value="1"/>
</dbReference>
<feature type="domain" description="Cadherin" evidence="22">
    <location>
        <begin position="584"/>
        <end position="684"/>
    </location>
</feature>
<accession>A0A9J7LDM4</accession>
<keyword evidence="4 16" id="KW-0812">Transmembrane</keyword>
<dbReference type="FunFam" id="2.60.40.60:FF:000024">
    <property type="entry name" value="FAT atypical cadherin 3"/>
    <property type="match status" value="1"/>
</dbReference>
<feature type="domain" description="Laminin G" evidence="20">
    <location>
        <begin position="2506"/>
        <end position="2686"/>
    </location>
</feature>
<dbReference type="CDD" id="cd11304">
    <property type="entry name" value="Cadherin_repeat"/>
    <property type="match status" value="17"/>
</dbReference>
<dbReference type="GO" id="GO:0007409">
    <property type="term" value="P:axonogenesis"/>
    <property type="evidence" value="ECO:0000318"/>
    <property type="project" value="GO_Central"/>
</dbReference>
<keyword evidence="7" id="KW-0677">Repeat</keyword>
<reference evidence="23" key="1">
    <citation type="journal article" date="2020" name="Nat. Ecol. Evol.">
        <title>Deeply conserved synteny resolves early events in vertebrate evolution.</title>
        <authorList>
            <person name="Simakov O."/>
            <person name="Marletaz F."/>
            <person name="Yue J.X."/>
            <person name="O'Connell B."/>
            <person name="Jenkins J."/>
            <person name="Brandt A."/>
            <person name="Calef R."/>
            <person name="Tung C.H."/>
            <person name="Huang T.K."/>
            <person name="Schmutz J."/>
            <person name="Satoh N."/>
            <person name="Yu J.K."/>
            <person name="Putnam N.H."/>
            <person name="Green R.E."/>
            <person name="Rokhsar D.S."/>
        </authorList>
    </citation>
    <scope>NUCLEOTIDE SEQUENCE [LARGE SCALE GENOMIC DNA]</scope>
    <source>
        <strain evidence="23">S238N-H82</strain>
    </source>
</reference>
<dbReference type="InterPro" id="IPR056370">
    <property type="entry name" value="Shg-like_Ig-like"/>
</dbReference>
<evidence type="ECO:0000256" key="18">
    <source>
        <dbReference type="SAM" id="MobiDB-lite"/>
    </source>
</evidence>
<evidence type="ECO:0000256" key="1">
    <source>
        <dbReference type="ARBA" id="ARBA00004251"/>
    </source>
</evidence>
<feature type="domain" description="Cadherin" evidence="22">
    <location>
        <begin position="382"/>
        <end position="482"/>
    </location>
</feature>
<feature type="domain" description="Cadherin" evidence="22">
    <location>
        <begin position="285"/>
        <end position="386"/>
    </location>
</feature>
<organism evidence="23 24">
    <name type="scientific">Branchiostoma floridae</name>
    <name type="common">Florida lancelet</name>
    <name type="synonym">Amphioxus</name>
    <dbReference type="NCBI Taxonomy" id="7739"/>
    <lineage>
        <taxon>Eukaryota</taxon>
        <taxon>Metazoa</taxon>
        <taxon>Chordata</taxon>
        <taxon>Cephalochordata</taxon>
        <taxon>Leptocardii</taxon>
        <taxon>Amphioxiformes</taxon>
        <taxon>Branchiostomatidae</taxon>
        <taxon>Branchiostoma</taxon>
    </lineage>
</organism>
<dbReference type="SUPFAM" id="SSF49313">
    <property type="entry name" value="Cadherin-like"/>
    <property type="match status" value="18"/>
</dbReference>
<evidence type="ECO:0000259" key="20">
    <source>
        <dbReference type="PROSITE" id="PS50025"/>
    </source>
</evidence>
<dbReference type="PROSITE" id="PS50026">
    <property type="entry name" value="EGF_3"/>
    <property type="match status" value="3"/>
</dbReference>
<proteinExistence type="predicted"/>
<evidence type="ECO:0000256" key="7">
    <source>
        <dbReference type="ARBA" id="ARBA00022737"/>
    </source>
</evidence>
<dbReference type="PROSITE" id="PS00010">
    <property type="entry name" value="ASX_HYDROXYL"/>
    <property type="match status" value="1"/>
</dbReference>
<dbReference type="Pfam" id="PF00028">
    <property type="entry name" value="Cadherin"/>
    <property type="match status" value="14"/>
</dbReference>
<feature type="domain" description="EGF-like" evidence="21">
    <location>
        <begin position="2223"/>
        <end position="2259"/>
    </location>
</feature>
<dbReference type="GO" id="GO:0044331">
    <property type="term" value="P:cell-cell adhesion mediated by cadherin"/>
    <property type="evidence" value="ECO:0000318"/>
    <property type="project" value="GO_Central"/>
</dbReference>
<keyword evidence="23" id="KW-1185">Reference proteome</keyword>
<keyword evidence="6" id="KW-0732">Signal</keyword>
<evidence type="ECO:0000256" key="11">
    <source>
        <dbReference type="ARBA" id="ARBA00023136"/>
    </source>
</evidence>
<feature type="compositionally biased region" description="Low complexity" evidence="18">
    <location>
        <begin position="2906"/>
        <end position="2919"/>
    </location>
</feature>
<evidence type="ECO:0000256" key="9">
    <source>
        <dbReference type="ARBA" id="ARBA00022889"/>
    </source>
</evidence>
<feature type="domain" description="Cadherin" evidence="22">
    <location>
        <begin position="893"/>
        <end position="998"/>
    </location>
</feature>
<dbReference type="FunFam" id="2.60.40.60:FF:000035">
    <property type="entry name" value="Protocadherin Fat 3"/>
    <property type="match status" value="1"/>
</dbReference>
<dbReference type="InterPro" id="IPR027397">
    <property type="entry name" value="Catenin-bd_sf"/>
</dbReference>
<comment type="function">
    <text evidence="17">Cadherins are calcium-dependent cell adhesion proteins.</text>
</comment>
<dbReference type="FunFam" id="2.60.40.60:FF:000039">
    <property type="entry name" value="FAT atypical cadherin 3"/>
    <property type="match status" value="1"/>
</dbReference>
<dbReference type="PROSITE" id="PS01186">
    <property type="entry name" value="EGF_2"/>
    <property type="match status" value="3"/>
</dbReference>
<dbReference type="GO" id="GO:0005886">
    <property type="term" value="C:plasma membrane"/>
    <property type="evidence" value="ECO:0000318"/>
    <property type="project" value="GO_Central"/>
</dbReference>
<dbReference type="InterPro" id="IPR002126">
    <property type="entry name" value="Cadherin-like_dom"/>
</dbReference>
<dbReference type="FunFam" id="2.10.25.10:FF:000255">
    <property type="entry name" value="Sushi, nidogen and EGF-like domains 1"/>
    <property type="match status" value="1"/>
</dbReference>
<dbReference type="PANTHER" id="PTHR24027:SF432">
    <property type="entry name" value="EGF-LIKE DOMAIN-CONTAINING PROTEIN"/>
    <property type="match status" value="1"/>
</dbReference>
<feature type="domain" description="Cadherin" evidence="22">
    <location>
        <begin position="788"/>
        <end position="891"/>
    </location>
</feature>
<dbReference type="OrthoDB" id="6252479at2759"/>
<keyword evidence="2" id="KW-1003">Cell membrane</keyword>
<evidence type="ECO:0000256" key="6">
    <source>
        <dbReference type="ARBA" id="ARBA00022729"/>
    </source>
</evidence>
<protein>
    <submittedName>
        <fullName evidence="24">Neural-cadherin-like</fullName>
    </submittedName>
</protein>
<evidence type="ECO:0000256" key="14">
    <source>
        <dbReference type="PROSITE-ProRule" id="PRU00043"/>
    </source>
</evidence>
<dbReference type="GO" id="GO:0007156">
    <property type="term" value="P:homophilic cell adhesion via plasma membrane adhesion molecules"/>
    <property type="evidence" value="ECO:0007669"/>
    <property type="project" value="InterPro"/>
</dbReference>
<dbReference type="FunFam" id="4.10.900.10:FF:000001">
    <property type="entry name" value="Cadherin 2"/>
    <property type="match status" value="1"/>
</dbReference>
<dbReference type="PROSITE" id="PS50268">
    <property type="entry name" value="CADHERIN_2"/>
    <property type="match status" value="17"/>
</dbReference>
<dbReference type="GO" id="GO:0005509">
    <property type="term" value="F:calcium ion binding"/>
    <property type="evidence" value="ECO:0007669"/>
    <property type="project" value="UniProtKB-UniRule"/>
</dbReference>
<keyword evidence="10 19" id="KW-1133">Transmembrane helix</keyword>
<keyword evidence="12 15" id="KW-1015">Disulfide bond</keyword>
<dbReference type="Pfam" id="PF24811">
    <property type="entry name" value="Ig_Shg"/>
    <property type="match status" value="1"/>
</dbReference>
<dbReference type="FunFam" id="2.60.120.200:FF:000215">
    <property type="entry name" value="Si:dkey-22o22.2"/>
    <property type="match status" value="1"/>
</dbReference>
<dbReference type="FunFam" id="2.60.40.60:FF:000299">
    <property type="entry name" value="Predicted protein"/>
    <property type="match status" value="1"/>
</dbReference>
<dbReference type="PROSITE" id="PS00232">
    <property type="entry name" value="CADHERIN_1"/>
    <property type="match status" value="6"/>
</dbReference>
<dbReference type="InterPro" id="IPR000233">
    <property type="entry name" value="Cadherin_Y-type_LIR"/>
</dbReference>
<feature type="compositionally biased region" description="Basic and acidic residues" evidence="18">
    <location>
        <begin position="2828"/>
        <end position="2854"/>
    </location>
</feature>
<dbReference type="SUPFAM" id="SSF57196">
    <property type="entry name" value="EGF/Laminin"/>
    <property type="match status" value="1"/>
</dbReference>
<dbReference type="PANTHER" id="PTHR24027">
    <property type="entry name" value="CADHERIN-23"/>
    <property type="match status" value="1"/>
</dbReference>
<evidence type="ECO:0000256" key="4">
    <source>
        <dbReference type="ARBA" id="ARBA00022692"/>
    </source>
</evidence>
<evidence type="ECO:0000256" key="5">
    <source>
        <dbReference type="ARBA" id="ARBA00022723"/>
    </source>
</evidence>
<dbReference type="FunFam" id="2.60.40.60:FF:000112">
    <property type="entry name" value="neural-cadherin isoform X1"/>
    <property type="match status" value="1"/>
</dbReference>
<dbReference type="RefSeq" id="XP_035680238.1">
    <property type="nucleotide sequence ID" value="XM_035824345.1"/>
</dbReference>
<dbReference type="FunFam" id="2.60.40.60:FF:000232">
    <property type="entry name" value="Neural-cadherin"/>
    <property type="match status" value="1"/>
</dbReference>
<dbReference type="FunFam" id="2.60.40.60:FF:000020">
    <property type="entry name" value="Dachsous cadherin-related 1b"/>
    <property type="match status" value="1"/>
</dbReference>
<evidence type="ECO:0000256" key="15">
    <source>
        <dbReference type="PROSITE-ProRule" id="PRU00076"/>
    </source>
</evidence>
<evidence type="ECO:0000256" key="2">
    <source>
        <dbReference type="ARBA" id="ARBA00022475"/>
    </source>
</evidence>
<dbReference type="FunFam" id="2.60.40.60:FF:000058">
    <property type="entry name" value="FAT atypical cadherin 3"/>
    <property type="match status" value="1"/>
</dbReference>
<feature type="domain" description="Cadherin" evidence="22">
    <location>
        <begin position="485"/>
        <end position="583"/>
    </location>
</feature>
<feature type="domain" description="Cadherin" evidence="22">
    <location>
        <begin position="1211"/>
        <end position="1330"/>
    </location>
</feature>
<sequence>MFRTVRSKMANRRALFPLTAGERTAALVISLFVFLASAASKDDVRTFGIPPQFSVFVPHDVEPGYTVGRLVRPAFVSPHCEGARLFSVDIRTGEVTTRKSLAGHKDESVSLAVSWPDGSRETDILYISVMDRQKLPTIPSDFHVGAIGENLPPGTAVGGLGNLWVHSPAMGEHFPAAHNFTYHLISDTDLPFTLGHHATKEGETVEIYTTKMLDRETQGEYDMTVTVSLGTEDENSGSKVWAWGWNSVARALIHVTVADDNDNPPVFTNEQYEAEILATTDRKPVVQVHAVDPDNGNNATVVYSLSPSVPGFTIVPKTGQIWTTGSAHLGTQNRHHLVIHARDSGDPSLVSQPASIIVQVVKSGDESDIDKSMEKSRSKRRALPNIQVSMAENAEVSSPILDVNNQPSDPVNDQFTIIYPEPSRRRVTIDGSTGVVRVGKLLDREEQEWENVTVEITNPYRQTNRVNVNIRLTDLNDNSPQWTMVPFPYQAVVPVNAPRGTLVYQLTAEDKDLGENAEFQFFLESDGDGRFELDTSTGDVTTSGLPFTANQEYIVHGRARDTGRNESPQAVVSIIAGNRPPQFMQQTYDVTVPEETLDQYPVVQVEAMSFRGSRISYSLKSSMDMFAINRLNGQITLHRGIDYETEQRQYTLSVEATETGVNPMSSIVQVRVTVADINDCTPEFANPIYSQRDVVENIPSTKAILQVSASDCDSDENQRITYSVDDDAHFRIASDGTIYPNSQLDYEVPNNMYEFLVKAVDHGTPVLTGSATVRVRMANINDEPPVFSQRTYTTFVAEDAEPGGLVATVHATDMDGDGITYAITGGNDGTFVIDAKDGIIRLSDNPSLQGSHYTLNVTATDDNASGGPGSLTGTAVVVVGINDINNNKPDFTQCAEYVPSVPEGQPSGTFVIQVTASDADQGSNGRVTYSIVHREDSETMFNIDADSGEISTAVVFDREERREHAVTVTATDNADNPLIGVCQLIVHITDVNDNDPVFENNKYAAVLSENTALHTSFLRVAAQDADMGTNAEILYSLSEEVPQYLGIDRQTGWLYVKSAISQTQRIIRRVIATDGGGRSTSVRLDVAITDVENEPPMWEREYPAVTIPENTPIDQVVATVKASSTLLDSRITYSLVDGQLPETNKPKRFYLRTNRATRTADICVFHPLDFETTPRFELKIRAENAARIPLAAYTIVEIRLTDVNDEVPDFTAKSYAMSVAEQSPKGTLVGQVTAVDADTGDAGKVTYSISPDPDPSLRDWEKFRIDPSTGEVFTKDMFDREKKSFYLLEVKAEDGAVSDRVELSNVNIPNSREAYVRISISDVNDNSPTFPRTQYEASVDEDKDVGYSVVTLTANDEDEGANAKLRYQITTGNVGGVFDVVPEIGTIVVAAPLDFEAVQEYELQLVASDGKNENTTKVNIKVNNINDEEPEFTRNEYTGSIREEDSNTPIPILQVTARDPDRGASDADIRYSLQGQGANDEFSINIITGQIYASKSLDREERAVWRFIALATDEKGRGLVGFSDVAISLGDINDNAPEFNDEPYVGSVLENTAAGTSVMTVTATDADDPDVGRNAKLTYRITKNAKQNRVNLFRIDRNTGKIFTTVGNLDRETTKEYTLVVRAEDGDGLWGTGTVTVQVGDINDNPPAFNQRIYSTTMSEGLGKDGIVTTVAASDADVGDNARLFYSIVGGNRNNQFRMDNSDNKGIVRVNRRVDYEEPTQRKFNLTLEVRDLDFTSRGYCVINVLDYNDNPPVFNPVYYEKEIYENATVGTLLRILSATDRDTGNNAVFKYSINPSSDPDQQFLIGAQNGILTVNKALDRETLPQHRLTIQATDIGPPSLVGNATFVVNLLDINDNGPVFKEDYRPAIPENTEGPLHVQLIEAVDYDSDPPNGRPFVYAVPDPNPLARAFDFKDNGDDTAVVTTKRSFDRETQELYELLVIIWDSGQPQMSATNTLTVTIANENDNPHYGGTKEVTVYNFKGAMPDSPIGIVHAPDRDDGALVNPDVKTYIFESTEPKYFWLNESSGMAYIREKTPAGRHTFSVRVSDGIWPDAVSSLVVNVKEVTEEQLVNSGSIRFDGTTAEEFITPGKDGQSKYDLFRQAIAKVVGAQVQNVDIFSVLNVPSRRSVDVRYTAHGSPVYPAHKLNGLAAQNRQTLEELVGLTVAEVNVDPCVQEICQTGGCSSRLETSDTPTLVNSGSASFVSVTATMVHECTCPQRAEVRGLCDSSPCYNGGTCINTPTGYRCKCRNGYDGIDCQQTKRSFRANGFAWFDPLPQCLDTRISLEFITKHPDGLLLYTGPVAPLATGEPRDFMAVELVSGKPRLTINLGDGPLQLDIAVTTTVNDKKWHRLDIIRQGSTTRFMLDRCKNSVITETVGTGRGTSAEDRTGCEAIGRVPGKSRFLNVLSPLQLGGIAQKSLPYPTLTNLDFQGCIQNLVQDTKVIDLAEAQLSQNSEEGCTQTDANCQPNSFTPICGPNGTCVGTWDSFYCTCHPGFHGDRCQQATPEYSFDSESWIRYQLRRPVSARNTQHQLMFRTRVPNGLLTAAASRDRQEFTSLELMNGKVQYRFNIGNGVHIVRLEDFTVDDGEWHVVNVERFGNEVSLKLDGGGGQREITIALGSHREILIDQNSVLVGANVTRAAEEQNVYNDFIGCINDIRLNEEYLPMEGENSVAMATTEGIQPGCWDHEECLSAPCVIPFVCVDLWRGYICRDDCESAPCLNGGICDVHAYGFVCTCPVGWTGVICDQEDQTSARIVGVVGISIGAVVAILLCLLVLLVLVLACVMYKKQLKAATTKYLAVDGHDDVRENIISYNDEGGGEEDQESYDIRKLQKPDRESPTRAKRPLEPRIDVPPDDVPQMRPTLPQGDNPDVADFIGARLHDADNDPTAPPHDSIQPYDYEGQGSTAGSLSSLTSASSEDDQDYEYLDNWGPQFRNLADMYSGAGGGASA</sequence>
<dbReference type="SMART" id="SM00181">
    <property type="entry name" value="EGF"/>
    <property type="match status" value="3"/>
</dbReference>
<dbReference type="InterPro" id="IPR001791">
    <property type="entry name" value="Laminin_G"/>
</dbReference>
<evidence type="ECO:0000313" key="24">
    <source>
        <dbReference type="RefSeq" id="XP_035680238.1"/>
    </source>
</evidence>
<dbReference type="CDD" id="cd00110">
    <property type="entry name" value="LamG"/>
    <property type="match status" value="2"/>
</dbReference>
<dbReference type="FunFam" id="2.60.40.60:FF:000339">
    <property type="entry name" value="Cadherin-related hmr-1"/>
    <property type="match status" value="1"/>
</dbReference>
<dbReference type="Pfam" id="PF01049">
    <property type="entry name" value="CADH_Y-type_LIR"/>
    <property type="match status" value="1"/>
</dbReference>
<dbReference type="GO" id="GO:0030855">
    <property type="term" value="P:epithelial cell differentiation"/>
    <property type="evidence" value="ECO:0000318"/>
    <property type="project" value="GO_Central"/>
</dbReference>